<proteinExistence type="inferred from homology"/>
<dbReference type="Gene3D" id="3.40.640.10">
    <property type="entry name" value="Type I PLP-dependent aspartate aminotransferase-like (Major domain)"/>
    <property type="match status" value="1"/>
</dbReference>
<comment type="similarity">
    <text evidence="2 6">Belongs to the class-III pyridoxal-phosphate-dependent aminotransferase family.</text>
</comment>
<comment type="caution">
    <text evidence="8">The sequence shown here is derived from an EMBL/GenBank/DDBJ whole genome shotgun (WGS) entry which is preliminary data.</text>
</comment>
<evidence type="ECO:0000256" key="7">
    <source>
        <dbReference type="SAM" id="MobiDB-lite"/>
    </source>
</evidence>
<dbReference type="Proteomes" id="UP001291309">
    <property type="component" value="Unassembled WGS sequence"/>
</dbReference>
<dbReference type="InterPro" id="IPR004637">
    <property type="entry name" value="Dat"/>
</dbReference>
<name>A0ABU5HH39_9BACT</name>
<gene>
    <name evidence="8" type="ORF">SYV04_39535</name>
</gene>
<dbReference type="InterPro" id="IPR015424">
    <property type="entry name" value="PyrdxlP-dep_Trfase"/>
</dbReference>
<evidence type="ECO:0000313" key="8">
    <source>
        <dbReference type="EMBL" id="MDY7232546.1"/>
    </source>
</evidence>
<dbReference type="NCBIfam" id="NF005393">
    <property type="entry name" value="PRK06938.1"/>
    <property type="match status" value="1"/>
</dbReference>
<protein>
    <submittedName>
        <fullName evidence="8">Aspartate aminotransferase family protein</fullName>
    </submittedName>
</protein>
<evidence type="ECO:0000256" key="2">
    <source>
        <dbReference type="ARBA" id="ARBA00008954"/>
    </source>
</evidence>
<dbReference type="EMBL" id="JAXIVS010000021">
    <property type="protein sequence ID" value="MDY7232546.1"/>
    <property type="molecule type" value="Genomic_DNA"/>
</dbReference>
<dbReference type="PIRSF" id="PIRSF000521">
    <property type="entry name" value="Transaminase_4ab_Lys_Orn"/>
    <property type="match status" value="1"/>
</dbReference>
<dbReference type="CDD" id="cd00610">
    <property type="entry name" value="OAT_like"/>
    <property type="match status" value="1"/>
</dbReference>
<dbReference type="SUPFAM" id="SSF53383">
    <property type="entry name" value="PLP-dependent transferases"/>
    <property type="match status" value="1"/>
</dbReference>
<evidence type="ECO:0000256" key="5">
    <source>
        <dbReference type="ARBA" id="ARBA00022898"/>
    </source>
</evidence>
<organism evidence="8 9">
    <name type="scientific">Hyalangium rubrum</name>
    <dbReference type="NCBI Taxonomy" id="3103134"/>
    <lineage>
        <taxon>Bacteria</taxon>
        <taxon>Pseudomonadati</taxon>
        <taxon>Myxococcota</taxon>
        <taxon>Myxococcia</taxon>
        <taxon>Myxococcales</taxon>
        <taxon>Cystobacterineae</taxon>
        <taxon>Archangiaceae</taxon>
        <taxon>Hyalangium</taxon>
    </lineage>
</organism>
<dbReference type="RefSeq" id="WP_321551260.1">
    <property type="nucleotide sequence ID" value="NZ_JAXIVS010000021.1"/>
</dbReference>
<dbReference type="Gene3D" id="3.90.1150.10">
    <property type="entry name" value="Aspartate Aminotransferase, domain 1"/>
    <property type="match status" value="1"/>
</dbReference>
<dbReference type="InterPro" id="IPR005814">
    <property type="entry name" value="Aminotrans_3"/>
</dbReference>
<keyword evidence="5 6" id="KW-0663">Pyridoxal phosphate</keyword>
<dbReference type="InterPro" id="IPR049704">
    <property type="entry name" value="Aminotrans_3_PPA_site"/>
</dbReference>
<feature type="compositionally biased region" description="Polar residues" evidence="7">
    <location>
        <begin position="1"/>
        <end position="10"/>
    </location>
</feature>
<dbReference type="PANTHER" id="PTHR43552:SF1">
    <property type="entry name" value="DIAMINOBUTYRATE--2-OXOGLUTARATE AMINOTRANSFERASE"/>
    <property type="match status" value="1"/>
</dbReference>
<dbReference type="NCBIfam" id="TIGR00709">
    <property type="entry name" value="dat"/>
    <property type="match status" value="1"/>
</dbReference>
<dbReference type="PANTHER" id="PTHR43552">
    <property type="entry name" value="DIAMINOBUTYRATE--2-OXOGLUTARATE AMINOTRANSFERASE"/>
    <property type="match status" value="1"/>
</dbReference>
<dbReference type="InterPro" id="IPR015421">
    <property type="entry name" value="PyrdxlP-dep_Trfase_major"/>
</dbReference>
<feature type="region of interest" description="Disordered" evidence="7">
    <location>
        <begin position="1"/>
        <end position="47"/>
    </location>
</feature>
<evidence type="ECO:0000256" key="6">
    <source>
        <dbReference type="RuleBase" id="RU003560"/>
    </source>
</evidence>
<dbReference type="GO" id="GO:0008483">
    <property type="term" value="F:transaminase activity"/>
    <property type="evidence" value="ECO:0007669"/>
    <property type="project" value="UniProtKB-KW"/>
</dbReference>
<reference evidence="8 9" key="1">
    <citation type="submission" date="2023-12" db="EMBL/GenBank/DDBJ databases">
        <title>the genome sequence of Hyalangium sp. s54d21.</title>
        <authorList>
            <person name="Zhang X."/>
        </authorList>
    </citation>
    <scope>NUCLEOTIDE SEQUENCE [LARGE SCALE GENOMIC DNA]</scope>
    <source>
        <strain evidence="9">s54d21</strain>
    </source>
</reference>
<dbReference type="InterPro" id="IPR015422">
    <property type="entry name" value="PyrdxlP-dep_Trfase_small"/>
</dbReference>
<evidence type="ECO:0000256" key="3">
    <source>
        <dbReference type="ARBA" id="ARBA00022576"/>
    </source>
</evidence>
<keyword evidence="4" id="KW-0808">Transferase</keyword>
<accession>A0ABU5HH39</accession>
<evidence type="ECO:0000313" key="9">
    <source>
        <dbReference type="Proteomes" id="UP001291309"/>
    </source>
</evidence>
<comment type="cofactor">
    <cofactor evidence="1">
        <name>pyridoxal 5'-phosphate</name>
        <dbReference type="ChEBI" id="CHEBI:597326"/>
    </cofactor>
</comment>
<sequence length="480" mass="51870">MREQAVSQAGKQKDGGGSVPSLPYDEPAPLSAPYLERQTQRESNARSYPRKLPLALVEAQGVYVKDADGRTYIDCLAGAGTLALGHNHPVVIEALQDMLAHRRPLHTLDLITPTKDEFMGELLASLPEEFAKDCRIQFCGPSGADAIEAALKLVKTATGRTGVMAFHGAYHGMTHGALALMGNLGPKREVGGLMPEVHFLPFPYDYRCPFGRGGEEGHQLSSHYIEHLLDDPESGILPPAAMILEVVQGEGGCIPAPAQWLREVRRITQERDIPLIIDEVQTGFGRTGWLYAFQESGILPDVLVLSKAIGGSLPLSVVVYRSSLDRWGPGAHAGTFRGNQLAMAAGTATLRFIRENHLVEHAERMGARLRERLEAVQKKSRCIGQVRGRGLMVGVEVVDSSRRANAMGSYPAHTSMARRIQAECLRRGLILELGGRHGSVIRFLPPLIITAAEVDRVGEIVGEAVAAAEQALGTSEASPS</sequence>
<dbReference type="PROSITE" id="PS00600">
    <property type="entry name" value="AA_TRANSFER_CLASS_3"/>
    <property type="match status" value="1"/>
</dbReference>
<keyword evidence="9" id="KW-1185">Reference proteome</keyword>
<evidence type="ECO:0000256" key="1">
    <source>
        <dbReference type="ARBA" id="ARBA00001933"/>
    </source>
</evidence>
<keyword evidence="3 8" id="KW-0032">Aminotransferase</keyword>
<dbReference type="Pfam" id="PF00202">
    <property type="entry name" value="Aminotran_3"/>
    <property type="match status" value="1"/>
</dbReference>
<evidence type="ECO:0000256" key="4">
    <source>
        <dbReference type="ARBA" id="ARBA00022679"/>
    </source>
</evidence>